<dbReference type="EMBL" id="JXTB01000328">
    <property type="protein sequence ID" value="PON45544.1"/>
    <property type="molecule type" value="Genomic_DNA"/>
</dbReference>
<dbReference type="STRING" id="3476.A0A2P5B9S6"/>
<dbReference type="Proteomes" id="UP000237105">
    <property type="component" value="Unassembled WGS sequence"/>
</dbReference>
<reference evidence="2" key="1">
    <citation type="submission" date="2016-06" db="EMBL/GenBank/DDBJ databases">
        <title>Parallel loss of symbiosis genes in relatives of nitrogen-fixing non-legume Parasponia.</title>
        <authorList>
            <person name="Van Velzen R."/>
            <person name="Holmer R."/>
            <person name="Bu F."/>
            <person name="Rutten L."/>
            <person name="Van Zeijl A."/>
            <person name="Liu W."/>
            <person name="Santuari L."/>
            <person name="Cao Q."/>
            <person name="Sharma T."/>
            <person name="Shen D."/>
            <person name="Roswanjaya Y."/>
            <person name="Wardhani T."/>
            <person name="Kalhor M.S."/>
            <person name="Jansen J."/>
            <person name="Van den Hoogen J."/>
            <person name="Gungor B."/>
            <person name="Hartog M."/>
            <person name="Hontelez J."/>
            <person name="Verver J."/>
            <person name="Yang W.-C."/>
            <person name="Schijlen E."/>
            <person name="Repin R."/>
            <person name="Schilthuizen M."/>
            <person name="Schranz E."/>
            <person name="Heidstra R."/>
            <person name="Miyata K."/>
            <person name="Fedorova E."/>
            <person name="Kohlen W."/>
            <person name="Bisseling T."/>
            <person name="Smit S."/>
            <person name="Geurts R."/>
        </authorList>
    </citation>
    <scope>NUCLEOTIDE SEQUENCE [LARGE SCALE GENOMIC DNA]</scope>
    <source>
        <strain evidence="2">cv. WU1-14</strain>
    </source>
</reference>
<dbReference type="OrthoDB" id="1918565at2759"/>
<evidence type="ECO:0000313" key="2">
    <source>
        <dbReference type="Proteomes" id="UP000237105"/>
    </source>
</evidence>
<dbReference type="PANTHER" id="PTHR32278:SF111">
    <property type="entry name" value="F-BOX PROTEIN PP2-B12-RELATED"/>
    <property type="match status" value="1"/>
</dbReference>
<gene>
    <name evidence="1" type="ORF">PanWU01x14_258140</name>
</gene>
<dbReference type="Pfam" id="PF14299">
    <property type="entry name" value="PP2"/>
    <property type="match status" value="1"/>
</dbReference>
<dbReference type="InterPro" id="IPR025886">
    <property type="entry name" value="PP2-like"/>
</dbReference>
<evidence type="ECO:0000313" key="1">
    <source>
        <dbReference type="EMBL" id="PON45544.1"/>
    </source>
</evidence>
<accession>A0A2P5B9S6</accession>
<protein>
    <submittedName>
        <fullName evidence="1">Phloem protein</fullName>
    </submittedName>
</protein>
<organism evidence="1 2">
    <name type="scientific">Parasponia andersonii</name>
    <name type="common">Sponia andersonii</name>
    <dbReference type="NCBI Taxonomy" id="3476"/>
    <lineage>
        <taxon>Eukaryota</taxon>
        <taxon>Viridiplantae</taxon>
        <taxon>Streptophyta</taxon>
        <taxon>Embryophyta</taxon>
        <taxon>Tracheophyta</taxon>
        <taxon>Spermatophyta</taxon>
        <taxon>Magnoliopsida</taxon>
        <taxon>eudicotyledons</taxon>
        <taxon>Gunneridae</taxon>
        <taxon>Pentapetalae</taxon>
        <taxon>rosids</taxon>
        <taxon>fabids</taxon>
        <taxon>Rosales</taxon>
        <taxon>Cannabaceae</taxon>
        <taxon>Parasponia</taxon>
    </lineage>
</organism>
<dbReference type="AlphaFoldDB" id="A0A2P5B9S6"/>
<name>A0A2P5B9S6_PARAD</name>
<proteinExistence type="predicted"/>
<comment type="caution">
    <text evidence="1">The sequence shown here is derived from an EMBL/GenBank/DDBJ whole genome shotgun (WGS) entry which is preliminary data.</text>
</comment>
<keyword evidence="2" id="KW-1185">Reference proteome</keyword>
<dbReference type="PANTHER" id="PTHR32278">
    <property type="entry name" value="F-BOX DOMAIN-CONTAINING PROTEIN"/>
    <property type="match status" value="1"/>
</dbReference>
<sequence length="111" mass="12885">MVGARGLSITWGDTPEYWQWIPLPESRFPEVAKLNYVRWLHVMAKVEPRILSPQTTYAAYLVFKLEVAEEEDEDWWGNGFNERPVKLCVHFEGREDGDEVSVFLDPSTDVP</sequence>